<evidence type="ECO:0000256" key="2">
    <source>
        <dbReference type="ARBA" id="ARBA00006906"/>
    </source>
</evidence>
<keyword evidence="4" id="KW-0456">Lyase</keyword>
<dbReference type="SUPFAM" id="SSF51569">
    <property type="entry name" value="Aldolase"/>
    <property type="match status" value="1"/>
</dbReference>
<dbReference type="PANTHER" id="PTHR30246:SF1">
    <property type="entry name" value="2-DEHYDRO-3-DEOXY-6-PHOSPHOGALACTONATE ALDOLASE-RELATED"/>
    <property type="match status" value="1"/>
</dbReference>
<organism evidence="6 7">
    <name type="scientific">Propioniciclava tarda</name>
    <dbReference type="NCBI Taxonomy" id="433330"/>
    <lineage>
        <taxon>Bacteria</taxon>
        <taxon>Bacillati</taxon>
        <taxon>Actinomycetota</taxon>
        <taxon>Actinomycetes</taxon>
        <taxon>Propionibacteriales</taxon>
        <taxon>Propionibacteriaceae</taxon>
        <taxon>Propioniciclava</taxon>
    </lineage>
</organism>
<dbReference type="Proteomes" id="UP000291933">
    <property type="component" value="Unassembled WGS sequence"/>
</dbReference>
<evidence type="ECO:0008006" key="8">
    <source>
        <dbReference type="Google" id="ProtNLM"/>
    </source>
</evidence>
<evidence type="ECO:0000313" key="7">
    <source>
        <dbReference type="Proteomes" id="UP000291933"/>
    </source>
</evidence>
<evidence type="ECO:0000256" key="3">
    <source>
        <dbReference type="ARBA" id="ARBA00011233"/>
    </source>
</evidence>
<evidence type="ECO:0000256" key="5">
    <source>
        <dbReference type="ARBA" id="ARBA00023277"/>
    </source>
</evidence>
<dbReference type="RefSeq" id="WP_131172000.1">
    <property type="nucleotide sequence ID" value="NZ_FXTL01000007.1"/>
</dbReference>
<comment type="caution">
    <text evidence="6">The sequence shown here is derived from an EMBL/GenBank/DDBJ whole genome shotgun (WGS) entry which is preliminary data.</text>
</comment>
<evidence type="ECO:0000256" key="1">
    <source>
        <dbReference type="ARBA" id="ARBA00004761"/>
    </source>
</evidence>
<reference evidence="6 7" key="1">
    <citation type="submission" date="2019-01" db="EMBL/GenBank/DDBJ databases">
        <title>Lactibacter flavus gen. nov., sp. nov., a novel bacterium of the family Propionibacteriaceae isolated from raw milk and dairy products.</title>
        <authorList>
            <person name="Huptas C."/>
            <person name="Wenning M."/>
            <person name="Breitenwieser F."/>
            <person name="Doll E."/>
            <person name="Von Neubeck M."/>
            <person name="Busse H.-J."/>
            <person name="Scherer S."/>
        </authorList>
    </citation>
    <scope>NUCLEOTIDE SEQUENCE [LARGE SCALE GENOMIC DNA]</scope>
    <source>
        <strain evidence="6 7">DSM 22130</strain>
    </source>
</reference>
<dbReference type="InterPro" id="IPR000887">
    <property type="entry name" value="Aldlse_KDPG_KHG"/>
</dbReference>
<dbReference type="PANTHER" id="PTHR30246">
    <property type="entry name" value="2-KETO-3-DEOXY-6-PHOSPHOGLUCONATE ALDOLASE"/>
    <property type="match status" value="1"/>
</dbReference>
<comment type="similarity">
    <text evidence="2">Belongs to the KHG/KDPG aldolase family.</text>
</comment>
<comment type="pathway">
    <text evidence="1">Carbohydrate acid metabolism.</text>
</comment>
<proteinExistence type="inferred from homology"/>
<dbReference type="GO" id="GO:0016829">
    <property type="term" value="F:lyase activity"/>
    <property type="evidence" value="ECO:0007669"/>
    <property type="project" value="UniProtKB-KW"/>
</dbReference>
<gene>
    <name evidence="6" type="ORF">ET996_07800</name>
</gene>
<comment type="subunit">
    <text evidence="3">Homotrimer.</text>
</comment>
<name>A0A4V2JT54_PROTD</name>
<dbReference type="InterPro" id="IPR013785">
    <property type="entry name" value="Aldolase_TIM"/>
</dbReference>
<keyword evidence="5" id="KW-0119">Carbohydrate metabolism</keyword>
<evidence type="ECO:0000256" key="4">
    <source>
        <dbReference type="ARBA" id="ARBA00023239"/>
    </source>
</evidence>
<keyword evidence="7" id="KW-1185">Reference proteome</keyword>
<protein>
    <recommendedName>
        <fullName evidence="8">Bifunctional 4-hydroxy-2-oxoglutarate aldolase/2-dehydro-3-deoxy-phosphogluconate aldolase</fullName>
    </recommendedName>
</protein>
<dbReference type="OrthoDB" id="3732091at2"/>
<dbReference type="Pfam" id="PF01081">
    <property type="entry name" value="Aldolase"/>
    <property type="match status" value="1"/>
</dbReference>
<accession>A0A4V2JT54</accession>
<dbReference type="AlphaFoldDB" id="A0A4V2JT54"/>
<dbReference type="Gene3D" id="3.20.20.70">
    <property type="entry name" value="Aldolase class I"/>
    <property type="match status" value="1"/>
</dbReference>
<evidence type="ECO:0000313" key="6">
    <source>
        <dbReference type="EMBL" id="TBT94911.1"/>
    </source>
</evidence>
<sequence length="215" mass="22322">MPFNPMASGMMGAMSGVVEALEGRTLFAELPRGLSGWMGACEVLLQERVRAWAFPVGDGHALADSLRIFGRRARIGVRGVRTPQEVSDAFAAGAHFVTSPVASPELLEAAGGRPLALGGLTPNEVHDALGLGATTVQVIPADALGMAYARALGDLFSGAELIASGRLEPFQCEMWHDAGAIAVGLAPGVLFPEAAKGATSDLDALRRRAREFASA</sequence>
<dbReference type="EMBL" id="SDMR01000008">
    <property type="protein sequence ID" value="TBT94911.1"/>
    <property type="molecule type" value="Genomic_DNA"/>
</dbReference>